<feature type="compositionally biased region" description="Polar residues" evidence="1">
    <location>
        <begin position="19"/>
        <end position="35"/>
    </location>
</feature>
<name>A0AAW0PSX2_9GOBI</name>
<feature type="region of interest" description="Disordered" evidence="1">
    <location>
        <begin position="1"/>
        <end position="57"/>
    </location>
</feature>
<keyword evidence="3" id="KW-1185">Reference proteome</keyword>
<protein>
    <submittedName>
        <fullName evidence="2">Uncharacterized protein</fullName>
    </submittedName>
</protein>
<dbReference type="Proteomes" id="UP001460270">
    <property type="component" value="Unassembled WGS sequence"/>
</dbReference>
<gene>
    <name evidence="2" type="ORF">WMY93_001754</name>
</gene>
<evidence type="ECO:0000256" key="1">
    <source>
        <dbReference type="SAM" id="MobiDB-lite"/>
    </source>
</evidence>
<evidence type="ECO:0000313" key="2">
    <source>
        <dbReference type="EMBL" id="KAK7938428.1"/>
    </source>
</evidence>
<proteinExistence type="predicted"/>
<organism evidence="2 3">
    <name type="scientific">Mugilogobius chulae</name>
    <name type="common">yellowstripe goby</name>
    <dbReference type="NCBI Taxonomy" id="88201"/>
    <lineage>
        <taxon>Eukaryota</taxon>
        <taxon>Metazoa</taxon>
        <taxon>Chordata</taxon>
        <taxon>Craniata</taxon>
        <taxon>Vertebrata</taxon>
        <taxon>Euteleostomi</taxon>
        <taxon>Actinopterygii</taxon>
        <taxon>Neopterygii</taxon>
        <taxon>Teleostei</taxon>
        <taxon>Neoteleostei</taxon>
        <taxon>Acanthomorphata</taxon>
        <taxon>Gobiaria</taxon>
        <taxon>Gobiiformes</taxon>
        <taxon>Gobioidei</taxon>
        <taxon>Gobiidae</taxon>
        <taxon>Gobionellinae</taxon>
        <taxon>Mugilogobius</taxon>
    </lineage>
</organism>
<dbReference type="AlphaFoldDB" id="A0AAW0PSX2"/>
<accession>A0AAW0PSX2</accession>
<dbReference type="EMBL" id="JBBPFD010000002">
    <property type="protein sequence ID" value="KAK7938428.1"/>
    <property type="molecule type" value="Genomic_DNA"/>
</dbReference>
<feature type="compositionally biased region" description="Low complexity" evidence="1">
    <location>
        <begin position="1"/>
        <end position="14"/>
    </location>
</feature>
<reference evidence="3" key="1">
    <citation type="submission" date="2024-04" db="EMBL/GenBank/DDBJ databases">
        <title>Salinicola lusitanus LLJ914,a marine bacterium isolated from the Okinawa Trough.</title>
        <authorList>
            <person name="Li J."/>
        </authorList>
    </citation>
    <scope>NUCLEOTIDE SEQUENCE [LARGE SCALE GENOMIC DNA]</scope>
</reference>
<sequence length="149" mass="16541">MDRGGDLSSDSSLRCGPKMTNSQSPATVTDHSGSPSAAMMDEQEEEKELKTNSDECAETGALDCGDLEEWHKELDEDESVNLFSVTICTVDVPCEEETVLPQPQLSDSDVDTCDELPLLHTFCHTVLPQPDVDTDEIQPHRSYYMHHQL</sequence>
<evidence type="ECO:0000313" key="3">
    <source>
        <dbReference type="Proteomes" id="UP001460270"/>
    </source>
</evidence>
<comment type="caution">
    <text evidence="2">The sequence shown here is derived from an EMBL/GenBank/DDBJ whole genome shotgun (WGS) entry which is preliminary data.</text>
</comment>